<evidence type="ECO:0000313" key="2">
    <source>
        <dbReference type="EMBL" id="ESL04478.1"/>
    </source>
</evidence>
<sequence length="329" mass="36822">MFSEKVKLLGRTNENEGKLLLKDSYTGISFYCKGSITLTITPENETDKDNCPYLGIVVDDDMLNVTKLAVTKELKDIKFLKNDGKLHKIEVVKLTEEQYGNLWLSNLNFEDEASVKKSETLDKSILFIGDSITAGYGVNGIDGEGDFTTFEENILGSSAIFTARKTGSEVFVFARSGHGIISGWIPPEIDVPNKDGIIQDFFPFEGETFPEPDYIVINLGTNDNSYIRGREERIKLFKNEYTKFIVNLRKLYPLAKIFVAYGVMDTELLPAIRDLVKEYKEQSGDENLLFVKLDKQEESDGIGAAGHPSIAVNEKVADSLTKVILENIQ</sequence>
<dbReference type="SUPFAM" id="SSF52266">
    <property type="entry name" value="SGNH hydrolase"/>
    <property type="match status" value="1"/>
</dbReference>
<dbReference type="eggNOG" id="COG2755">
    <property type="taxonomic scope" value="Bacteria"/>
</dbReference>
<evidence type="ECO:0000313" key="3">
    <source>
        <dbReference type="Proteomes" id="UP000018227"/>
    </source>
</evidence>
<protein>
    <submittedName>
        <fullName evidence="2">GDSL-like protein</fullName>
    </submittedName>
</protein>
<dbReference type="InterPro" id="IPR013830">
    <property type="entry name" value="SGNH_hydro"/>
</dbReference>
<dbReference type="GO" id="GO:0052689">
    <property type="term" value="F:carboxylic ester hydrolase activity"/>
    <property type="evidence" value="ECO:0007669"/>
    <property type="project" value="InterPro"/>
</dbReference>
<dbReference type="HOGENOM" id="CLU_042506_0_0_9"/>
<dbReference type="RefSeq" id="WP_023353096.1">
    <property type="nucleotide sequence ID" value="NZ_KI535366.1"/>
</dbReference>
<proteinExistence type="predicted"/>
<dbReference type="STRING" id="592026.GCWU0000282_000192"/>
<gene>
    <name evidence="2" type="ORF">GCWU0000282_000192</name>
</gene>
<dbReference type="InterPro" id="IPR052762">
    <property type="entry name" value="PCW_deacetylase/CE"/>
</dbReference>
<evidence type="ECO:0000259" key="1">
    <source>
        <dbReference type="Pfam" id="PF13472"/>
    </source>
</evidence>
<dbReference type="Pfam" id="PF13472">
    <property type="entry name" value="Lipase_GDSL_2"/>
    <property type="match status" value="1"/>
</dbReference>
<dbReference type="OrthoDB" id="9801375at2"/>
<dbReference type="EMBL" id="ACIL03000003">
    <property type="protein sequence ID" value="ESL04478.1"/>
    <property type="molecule type" value="Genomic_DNA"/>
</dbReference>
<organism evidence="2 3">
    <name type="scientific">Catonella morbi ATCC 51271</name>
    <dbReference type="NCBI Taxonomy" id="592026"/>
    <lineage>
        <taxon>Bacteria</taxon>
        <taxon>Bacillati</taxon>
        <taxon>Bacillota</taxon>
        <taxon>Clostridia</taxon>
        <taxon>Lachnospirales</taxon>
        <taxon>Lachnospiraceae</taxon>
        <taxon>Catonella</taxon>
    </lineage>
</organism>
<dbReference type="InterPro" id="IPR036514">
    <property type="entry name" value="SGNH_hydro_sf"/>
</dbReference>
<keyword evidence="3" id="KW-1185">Reference proteome</keyword>
<feature type="domain" description="SGNH hydrolase-type esterase" evidence="1">
    <location>
        <begin position="127"/>
        <end position="293"/>
    </location>
</feature>
<reference evidence="2 3" key="1">
    <citation type="submission" date="2013-06" db="EMBL/GenBank/DDBJ databases">
        <authorList>
            <person name="Weinstock G."/>
            <person name="Sodergren E."/>
            <person name="Clifton S."/>
            <person name="Fulton L."/>
            <person name="Fulton B."/>
            <person name="Courtney L."/>
            <person name="Fronick C."/>
            <person name="Harrison M."/>
            <person name="Strong C."/>
            <person name="Farmer C."/>
            <person name="Delahaunty K."/>
            <person name="Markovic C."/>
            <person name="Hall O."/>
            <person name="Minx P."/>
            <person name="Tomlinson C."/>
            <person name="Mitreva M."/>
            <person name="Nelson J."/>
            <person name="Hou S."/>
            <person name="Wollam A."/>
            <person name="Pepin K.H."/>
            <person name="Johnson M."/>
            <person name="Bhonagiri V."/>
            <person name="Nash W.E."/>
            <person name="Warren W."/>
            <person name="Chinwalla A."/>
            <person name="Mardis E.R."/>
            <person name="Wilson R.K."/>
        </authorList>
    </citation>
    <scope>NUCLEOTIDE SEQUENCE [LARGE SCALE GENOMIC DNA]</scope>
    <source>
        <strain evidence="2 3">ATCC 51271</strain>
    </source>
</reference>
<dbReference type="InterPro" id="IPR037461">
    <property type="entry name" value="CtCE2-like_dom"/>
</dbReference>
<name>V2Y696_9FIRM</name>
<accession>V2Y696</accession>
<dbReference type="PANTHER" id="PTHR37834">
    <property type="entry name" value="GDSL-LIKE LIPASE/ACYLHYDROLASE DOMAIN PROTEIN (AFU_ORTHOLOGUE AFUA_2G00620)"/>
    <property type="match status" value="1"/>
</dbReference>
<dbReference type="CDD" id="cd01831">
    <property type="entry name" value="Endoglucanase_E_like"/>
    <property type="match status" value="1"/>
</dbReference>
<dbReference type="Gene3D" id="3.40.50.1110">
    <property type="entry name" value="SGNH hydrolase"/>
    <property type="match status" value="1"/>
</dbReference>
<dbReference type="Gene3D" id="2.60.120.260">
    <property type="entry name" value="Galactose-binding domain-like"/>
    <property type="match status" value="1"/>
</dbReference>
<dbReference type="Proteomes" id="UP000018227">
    <property type="component" value="Unassembled WGS sequence"/>
</dbReference>
<dbReference type="PANTHER" id="PTHR37834:SF2">
    <property type="entry name" value="ESTERASE, SGNH HYDROLASE-TYPE"/>
    <property type="match status" value="1"/>
</dbReference>
<comment type="caution">
    <text evidence="2">The sequence shown here is derived from an EMBL/GenBank/DDBJ whole genome shotgun (WGS) entry which is preliminary data.</text>
</comment>
<dbReference type="AlphaFoldDB" id="V2Y696"/>